<proteinExistence type="predicted"/>
<feature type="compositionally biased region" description="Basic and acidic residues" evidence="1">
    <location>
        <begin position="535"/>
        <end position="549"/>
    </location>
</feature>
<sequence length="1207" mass="133764">MLAIISFKAFGRGILNRLERFPKKRKQRRGSSYSLLVQQKRFPQPRTSCSSSSASSSENDVSSESLQVVSQQLTTGADTAKVILELQDIDHIDTSTGIYCITGPGPGPDISILSISLLKKIESWLAETIPPDSCLDEKRALIAQDNLEALFDCALALYEAAKRPVGENGSCRNFLTSEDIQKVIATSVSQTANPEFRERLLQTFLGSSYIQSLATGYIPRNDIQPGIPDEFPSILVSRDQLQSEFPPSLLTAGAQHNIGIVTQTQPAPATAPATATEGEPCIDIDVANSNPNSNGSILFPQFNTTAIRLEPAATRLQYLGPNSTEQSSPEYEDTRLHDAIRRDDLLTVQRLLKNRFDIFEDNVHTTITRLPINAIACCVKYRRKDILSYLISRDIKCYPTAIWETLRYGDTELREFIIAKYEERKRQFNPFKEISYRDRFAQHGPYSDEYLGYFFPALLPKPPTRSITYSDSTPEQWGEDFDTNLIGTPNSYLGGGIISQSELNIEEYHEGHYNSGSGVFDDLEGTEEDEEIYQEEGRVDELDEDKDKYEEEEEGGGYEGYEEEGEGDEDEDEDGEGYNNYQNGERGGGTVERPLECIDGGESFGGHDGHSMDPKLRTSSGQQANRATGKRSHSQRENNDGNDGNDGSQNGPPHKRHYNCEGDDLGPLGCPLYKLYPALYPQCSRIGRKNLSGIKEHLRRNHFKDDTPEAMFKNKTEESLLEFLRTLMQDLGMPSSTQPAPSTASFLPPDKASTVTQGASPQAHAYADQFLNSTPYQPGLDLSISSMGAPDIMTNAMVEGGRFENPASKTIATPDQEINTAGSINAMAAQYNTVGHQQLLHSSQRQFIPAGPELDTQALICPATSEVPHTRPQLDPLSTAPIRGLGHSVYNRIENSPSQGASLVETNSPRNDPPVYLEGDWMPQKSAYYETPVAGSTGRRVLSPPFQPESTQRVRQFNASQDPCTTTNPDLLYGLSVLHPKPPTSESTPQKAGNISLPPPTPLPHSRRSSSLATVDSSPCLLKDEIKSVIQRSYQESVKTFVSAWGGDLGPANSILSQNKSTTEGSVSPSLLSLNRKASTTVTSDVDTTAVTPQFPNPPVSPHIARPSRNQEKTIKIRLEQPQEEPGRKKWYEFKVSNGDDIKRDFDRLMTQTFQPLGIPFSWDEWDLLGLKSKERACNIEELVEELVETQWGGYGETESRFYLVRK</sequence>
<feature type="region of interest" description="Disordered" evidence="1">
    <location>
        <begin position="40"/>
        <end position="62"/>
    </location>
</feature>
<feature type="compositionally biased region" description="Basic and acidic residues" evidence="1">
    <location>
        <begin position="605"/>
        <end position="616"/>
    </location>
</feature>
<feature type="compositionally biased region" description="Polar residues" evidence="1">
    <location>
        <begin position="948"/>
        <end position="969"/>
    </location>
</feature>
<protein>
    <submittedName>
        <fullName evidence="2">Uncharacterized protein</fullName>
    </submittedName>
</protein>
<feature type="region of interest" description="Disordered" evidence="1">
    <location>
        <begin position="527"/>
        <end position="660"/>
    </location>
</feature>
<dbReference type="Proteomes" id="UP001307849">
    <property type="component" value="Unassembled WGS sequence"/>
</dbReference>
<dbReference type="EMBL" id="JAVHJM010000004">
    <property type="protein sequence ID" value="KAK6514784.1"/>
    <property type="molecule type" value="Genomic_DNA"/>
</dbReference>
<feature type="compositionally biased region" description="Acidic residues" evidence="1">
    <location>
        <begin position="550"/>
        <end position="576"/>
    </location>
</feature>
<evidence type="ECO:0000313" key="3">
    <source>
        <dbReference type="Proteomes" id="UP001307849"/>
    </source>
</evidence>
<organism evidence="2 3">
    <name type="scientific">Arthrobotrys conoides</name>
    <dbReference type="NCBI Taxonomy" id="74498"/>
    <lineage>
        <taxon>Eukaryota</taxon>
        <taxon>Fungi</taxon>
        <taxon>Dikarya</taxon>
        <taxon>Ascomycota</taxon>
        <taxon>Pezizomycotina</taxon>
        <taxon>Orbiliomycetes</taxon>
        <taxon>Orbiliales</taxon>
        <taxon>Orbiliaceae</taxon>
        <taxon>Arthrobotrys</taxon>
    </lineage>
</organism>
<feature type="compositionally biased region" description="Low complexity" evidence="1">
    <location>
        <begin position="48"/>
        <end position="62"/>
    </location>
</feature>
<gene>
    <name evidence="2" type="ORF">TWF506_007145</name>
</gene>
<feature type="region of interest" description="Disordered" evidence="1">
    <location>
        <begin position="933"/>
        <end position="1015"/>
    </location>
</feature>
<keyword evidence="3" id="KW-1185">Reference proteome</keyword>
<feature type="compositionally biased region" description="Polar residues" evidence="1">
    <location>
        <begin position="617"/>
        <end position="626"/>
    </location>
</feature>
<dbReference type="AlphaFoldDB" id="A0AAN8RN11"/>
<reference evidence="2 3" key="1">
    <citation type="submission" date="2019-10" db="EMBL/GenBank/DDBJ databases">
        <authorList>
            <person name="Palmer J.M."/>
        </authorList>
    </citation>
    <scope>NUCLEOTIDE SEQUENCE [LARGE SCALE GENOMIC DNA]</scope>
    <source>
        <strain evidence="2 3">TWF506</strain>
    </source>
</reference>
<feature type="compositionally biased region" description="Polar residues" evidence="1">
    <location>
        <begin position="984"/>
        <end position="993"/>
    </location>
</feature>
<feature type="region of interest" description="Disordered" evidence="1">
    <location>
        <begin position="897"/>
        <end position="919"/>
    </location>
</feature>
<feature type="compositionally biased region" description="Polar residues" evidence="1">
    <location>
        <begin position="897"/>
        <end position="910"/>
    </location>
</feature>
<comment type="caution">
    <text evidence="2">The sequence shown here is derived from an EMBL/GenBank/DDBJ whole genome shotgun (WGS) entry which is preliminary data.</text>
</comment>
<evidence type="ECO:0000256" key="1">
    <source>
        <dbReference type="SAM" id="MobiDB-lite"/>
    </source>
</evidence>
<evidence type="ECO:0000313" key="2">
    <source>
        <dbReference type="EMBL" id="KAK6514784.1"/>
    </source>
</evidence>
<name>A0AAN8RN11_9PEZI</name>
<accession>A0AAN8RN11</accession>